<evidence type="ECO:0000256" key="16">
    <source>
        <dbReference type="SAM" id="MobiDB-lite"/>
    </source>
</evidence>
<dbReference type="GO" id="GO:0098703">
    <property type="term" value="P:calcium ion import across plasma membrane"/>
    <property type="evidence" value="ECO:0007669"/>
    <property type="project" value="TreeGrafter"/>
</dbReference>
<keyword evidence="9 17" id="KW-1133">Transmembrane helix</keyword>
<evidence type="ECO:0000313" key="20">
    <source>
        <dbReference type="Proteomes" id="UP000001194"/>
    </source>
</evidence>
<evidence type="ECO:0000256" key="9">
    <source>
        <dbReference type="ARBA" id="ARBA00022989"/>
    </source>
</evidence>
<dbReference type="Pfam" id="PF00520">
    <property type="entry name" value="Ion_trans"/>
    <property type="match status" value="4"/>
</dbReference>
<feature type="transmembrane region" description="Helical" evidence="17">
    <location>
        <begin position="704"/>
        <end position="729"/>
    </location>
</feature>
<dbReference type="HOGENOM" id="CLU_000443_1_0_1"/>
<dbReference type="InterPro" id="IPR027359">
    <property type="entry name" value="Volt_channel_dom_sf"/>
</dbReference>
<evidence type="ECO:0000256" key="8">
    <source>
        <dbReference type="ARBA" id="ARBA00022882"/>
    </source>
</evidence>
<dbReference type="STRING" id="486041.B0DSH4"/>
<evidence type="ECO:0000256" key="10">
    <source>
        <dbReference type="ARBA" id="ARBA00023065"/>
    </source>
</evidence>
<protein>
    <recommendedName>
        <fullName evidence="15">Calcium-channel protein CCH1</fullName>
    </recommendedName>
</protein>
<dbReference type="InterPro" id="IPR050599">
    <property type="entry name" value="VDCC_alpha-1_subunit"/>
</dbReference>
<feature type="transmembrane region" description="Helical" evidence="17">
    <location>
        <begin position="1399"/>
        <end position="1426"/>
    </location>
</feature>
<dbReference type="RefSeq" id="XP_001886836.1">
    <property type="nucleotide sequence ID" value="XM_001886801.1"/>
</dbReference>
<dbReference type="Gene3D" id="1.20.120.350">
    <property type="entry name" value="Voltage-gated potassium channels. Chain C"/>
    <property type="match status" value="4"/>
</dbReference>
<keyword evidence="8" id="KW-0851">Voltage-gated channel</keyword>
<feature type="domain" description="Ion transport" evidence="18">
    <location>
        <begin position="1272"/>
        <end position="1526"/>
    </location>
</feature>
<evidence type="ECO:0000256" key="12">
    <source>
        <dbReference type="ARBA" id="ARBA00023180"/>
    </source>
</evidence>
<dbReference type="GO" id="GO:0005891">
    <property type="term" value="C:voltage-gated calcium channel complex"/>
    <property type="evidence" value="ECO:0007669"/>
    <property type="project" value="TreeGrafter"/>
</dbReference>
<sequence>MRRVSLRVVNLAGTGLAEQIRLGDGEETARRAPVDDDDEPSRPDLSKSLPIRGRTLGFLGPDSKVRLWLFNFLVYPWTEPVILLLIVLNAVVLTIQAFPSLTLPTANGPTLPPHIQGYFHTWEDYALFALFVVFTLEAIARICVTGFLFDPEISYHPSPTTTPQLQRNDTVTGRVRNAAHRAHATIREPAEPTYLSRVMKSETVSGDPDAISLPFSFSIGNLHDKTQRNVPYLRQSWSRIDFVAILSFWIMFGLAMAGIEKGTYHVGIFRAMSVIRTARLLTITSGTTTILHSLKTARPLLTSVAYFVLFAMVLFSIIGVQSFNGSFRRSCILSPTLGEAEILLQDQFCGGYIDPVTFERTGYIDISNNTFPTPKGYICPLGQLCKVGQVNPKHDIESFDAIHYAALQVLIVASANGWAPMMYSMIDAEFFVSCFFFILAIIVLNFWLINLFVAVITHTFAAIRSTTSKSAFGAAPLVKFDKQDDDWLGENGRKAATRPNTAKVIYEYTKWCWVILALASLGLQASKTVDMSESQKLALYYGELGITIAFDIEIVLRVFATLPHWRTFFQHGNNWLDTILAIGSTIIQLPAIRHSELYPWFTIFQLARFYRVILVVPRMRPLLLAVFGNMYGLANMSLFLFLINYIAALVAVQLLRGDFGNNTTINFGEAFNAFLAMYQVFSSENWPDVLYGAAQAEIQLRQTAIVIIFVSGWMIFANFIVLQMFIAVINENFEVAEEAKKGKQATHYLNQNQAEQASSPWLRRLNPYRWVKANPVTVKVENLPSNLVLPMQKALIQDFVLSKRFKPGHYSSKSLTALQKLFAGEVKSGSTMATLRHARQEPSADPYDEEIERHLLLHSELLASVNPDAGLGENAEDEYYERKALRADFIRNHPTYDKVFGVISQKNWVRQLCQQVVQPPKRERIFGKPYSPIALPIFQMAILLTVIGGIAVESVATPLYRRHYYATHGLVRGAWFDVAESVFGLVLFLEFMIKVIADGFLITPNAYLRSIWNFIDFLIMIGIIVNVTTGIIFIGGLTRITRSLKALRALRLITLIDHMRNTFESLIISGAVRILDAAVLAILYMIPYAVWGLNIFAGRMNTCNDRGAIGMADCINEYPNTIVDNNSFGFPVPRVWDNPSPSTSFSFDSFRASLLILFEIVSLEGWIDVMSVAMSITGKNEQPQTNASQANAIFFVIYNLLGGVVILTLFVSIIINNFSSKTGTAFLTNAQREWIDLQKLFRRQRPSKRPKVRPTTPFRSWCFDRAVHKHGWWTRAMTLLFLLHILALMYAALWITLPLKCSSPSDYLLDDFFLGLMSIYILDVVVRWYGLGWRSFRANGWNLFDIVVSIGSFITTLIVRFGGSRGSGFGIQQLQKLFLVSIAFKLVQRTNSLNMLFKTAVASLPVIINLLGLWLILFIFFAILFVEVFGLTKWGSAENRSANYESLGSALVMLAFQSTGEGWNQYMHDFDLTYPRCTNSSKRKAESDCGSTAWAFALFIAWNLLSMYIFVNMFTGVVVENFSYVFQASGSGAKSISREQMRSFKKVWAELSNPKTGYLERQNFTAFFGKLSGIFEVRVYPAEYSVRNILSVCTDPLGQDAWSPRVVSGVDLSKVEKILDGIDYNEIRKRRAIYCRLYHEATISHEPGLGISFTNILEDLVARTETIKLVTDLVNLDRVRSLLKAISERKKFLEYREQKRAARLGQEIPSIVVEDMPETPPLSSRDIASASFESPSQTFSAVPRLSHHDVSFSMDIPTGSRLQRSRRPSDYSMFSADSFRSA</sequence>
<feature type="transmembrane region" description="Helical" evidence="17">
    <location>
        <begin position="81"/>
        <end position="105"/>
    </location>
</feature>
<dbReference type="Gene3D" id="1.10.287.70">
    <property type="match status" value="4"/>
</dbReference>
<accession>B0DSH4</accession>
<feature type="transmembrane region" description="Helical" evidence="17">
    <location>
        <begin position="1312"/>
        <end position="1331"/>
    </location>
</feature>
<keyword evidence="2" id="KW-0813">Transport</keyword>
<feature type="compositionally biased region" description="Basic and acidic residues" evidence="16">
    <location>
        <begin position="26"/>
        <end position="45"/>
    </location>
</feature>
<keyword evidence="20" id="KW-1185">Reference proteome</keyword>
<keyword evidence="5" id="KW-0107">Calcium channel</keyword>
<dbReference type="GO" id="GO:0008331">
    <property type="term" value="F:high voltage-gated calcium channel activity"/>
    <property type="evidence" value="ECO:0007669"/>
    <property type="project" value="TreeGrafter"/>
</dbReference>
<organism evidence="20">
    <name type="scientific">Laccaria bicolor (strain S238N-H82 / ATCC MYA-4686)</name>
    <name type="common">Bicoloured deceiver</name>
    <name type="synonym">Laccaria laccata var. bicolor</name>
    <dbReference type="NCBI Taxonomy" id="486041"/>
    <lineage>
        <taxon>Eukaryota</taxon>
        <taxon>Fungi</taxon>
        <taxon>Dikarya</taxon>
        <taxon>Basidiomycota</taxon>
        <taxon>Agaricomycotina</taxon>
        <taxon>Agaricomycetes</taxon>
        <taxon>Agaricomycetidae</taxon>
        <taxon>Agaricales</taxon>
        <taxon>Agaricineae</taxon>
        <taxon>Hydnangiaceae</taxon>
        <taxon>Laccaria</taxon>
    </lineage>
</organism>
<evidence type="ECO:0000256" key="6">
    <source>
        <dbReference type="ARBA" id="ARBA00022692"/>
    </source>
</evidence>
<feature type="domain" description="Ion transport" evidence="18">
    <location>
        <begin position="936"/>
        <end position="1222"/>
    </location>
</feature>
<keyword evidence="7" id="KW-0106">Calcium</keyword>
<dbReference type="PANTHER" id="PTHR45628">
    <property type="entry name" value="VOLTAGE-DEPENDENT CALCIUM CHANNEL TYPE A SUBUNIT ALPHA-1"/>
    <property type="match status" value="1"/>
</dbReference>
<gene>
    <name evidence="19" type="ORF">LACBIDRAFT_239127</name>
</gene>
<dbReference type="OrthoDB" id="416585at2759"/>
<dbReference type="FunFam" id="1.10.287.70:FF:000093">
    <property type="entry name" value="Calcium channel subunit Cch1"/>
    <property type="match status" value="1"/>
</dbReference>
<feature type="transmembrane region" description="Helical" evidence="17">
    <location>
        <begin position="1014"/>
        <end position="1037"/>
    </location>
</feature>
<evidence type="ECO:0000259" key="18">
    <source>
        <dbReference type="Pfam" id="PF00520"/>
    </source>
</evidence>
<feature type="region of interest" description="Disordered" evidence="16">
    <location>
        <begin position="26"/>
        <end position="48"/>
    </location>
</feature>
<keyword evidence="6 17" id="KW-0812">Transmembrane</keyword>
<feature type="transmembrane region" description="Helical" evidence="17">
    <location>
        <begin position="508"/>
        <end position="526"/>
    </location>
</feature>
<feature type="transmembrane region" description="Helical" evidence="17">
    <location>
        <begin position="1343"/>
        <end position="1363"/>
    </location>
</feature>
<comment type="subcellular location">
    <subcellularLocation>
        <location evidence="1">Cell membrane</location>
        <topology evidence="1">Multi-pass membrane protein</topology>
    </subcellularLocation>
</comment>
<feature type="region of interest" description="Disordered" evidence="16">
    <location>
        <begin position="1751"/>
        <end position="1782"/>
    </location>
</feature>
<evidence type="ECO:0000313" key="19">
    <source>
        <dbReference type="EMBL" id="EDR02473.1"/>
    </source>
</evidence>
<feature type="transmembrane region" description="Helical" evidence="17">
    <location>
        <begin position="538"/>
        <end position="560"/>
    </location>
</feature>
<feature type="transmembrane region" description="Helical" evidence="17">
    <location>
        <begin position="1279"/>
        <end position="1297"/>
    </location>
</feature>
<evidence type="ECO:0000256" key="15">
    <source>
        <dbReference type="ARBA" id="ARBA00067459"/>
    </source>
</evidence>
<evidence type="ECO:0000256" key="1">
    <source>
        <dbReference type="ARBA" id="ARBA00004651"/>
    </source>
</evidence>
<evidence type="ECO:0000256" key="2">
    <source>
        <dbReference type="ARBA" id="ARBA00022448"/>
    </source>
</evidence>
<feature type="transmembrane region" description="Helical" evidence="17">
    <location>
        <begin position="401"/>
        <end position="418"/>
    </location>
</feature>
<dbReference type="Proteomes" id="UP000001194">
    <property type="component" value="Unassembled WGS sequence"/>
</dbReference>
<dbReference type="EMBL" id="DS547130">
    <property type="protein sequence ID" value="EDR02473.1"/>
    <property type="molecule type" value="Genomic_DNA"/>
</dbReference>
<feature type="transmembrane region" description="Helical" evidence="17">
    <location>
        <begin position="242"/>
        <end position="259"/>
    </location>
</feature>
<feature type="transmembrane region" description="Helical" evidence="17">
    <location>
        <begin position="1066"/>
        <end position="1091"/>
    </location>
</feature>
<dbReference type="InParanoid" id="B0DSH4"/>
<keyword evidence="10" id="KW-0406">Ion transport</keyword>
<proteinExistence type="inferred from homology"/>
<feature type="transmembrane region" description="Helical" evidence="17">
    <location>
        <begin position="637"/>
        <end position="655"/>
    </location>
</feature>
<feature type="domain" description="Ion transport" evidence="18">
    <location>
        <begin position="508"/>
        <end position="739"/>
    </location>
</feature>
<reference evidence="19 20" key="1">
    <citation type="journal article" date="2008" name="Nature">
        <title>The genome of Laccaria bicolor provides insights into mycorrhizal symbiosis.</title>
        <authorList>
            <person name="Martin F."/>
            <person name="Aerts A."/>
            <person name="Ahren D."/>
            <person name="Brun A."/>
            <person name="Danchin E.G.J."/>
            <person name="Duchaussoy F."/>
            <person name="Gibon J."/>
            <person name="Kohler A."/>
            <person name="Lindquist E."/>
            <person name="Pereda V."/>
            <person name="Salamov A."/>
            <person name="Shapiro H.J."/>
            <person name="Wuyts J."/>
            <person name="Blaudez D."/>
            <person name="Buee M."/>
            <person name="Brokstein P."/>
            <person name="Canbaeck B."/>
            <person name="Cohen D."/>
            <person name="Courty P.E."/>
            <person name="Coutinho P.M."/>
            <person name="Delaruelle C."/>
            <person name="Detter J.C."/>
            <person name="Deveau A."/>
            <person name="DiFazio S."/>
            <person name="Duplessis S."/>
            <person name="Fraissinet-Tachet L."/>
            <person name="Lucic E."/>
            <person name="Frey-Klett P."/>
            <person name="Fourrey C."/>
            <person name="Feussner I."/>
            <person name="Gay G."/>
            <person name="Grimwood J."/>
            <person name="Hoegger P.J."/>
            <person name="Jain P."/>
            <person name="Kilaru S."/>
            <person name="Labbe J."/>
            <person name="Lin Y.C."/>
            <person name="Legue V."/>
            <person name="Le Tacon F."/>
            <person name="Marmeisse R."/>
            <person name="Melayah D."/>
            <person name="Montanini B."/>
            <person name="Muratet M."/>
            <person name="Nehls U."/>
            <person name="Niculita-Hirzel H."/>
            <person name="Oudot-Le Secq M.P."/>
            <person name="Peter M."/>
            <person name="Quesneville H."/>
            <person name="Rajashekar B."/>
            <person name="Reich M."/>
            <person name="Rouhier N."/>
            <person name="Schmutz J."/>
            <person name="Yin T."/>
            <person name="Chalot M."/>
            <person name="Henrissat B."/>
            <person name="Kuees U."/>
            <person name="Lucas S."/>
            <person name="Van de Peer Y."/>
            <person name="Podila G.K."/>
            <person name="Polle A."/>
            <person name="Pukkila P.J."/>
            <person name="Richardson P.M."/>
            <person name="Rouze P."/>
            <person name="Sanders I.R."/>
            <person name="Stajich J.E."/>
            <person name="Tunlid A."/>
            <person name="Tuskan G."/>
            <person name="Grigoriev I.V."/>
        </authorList>
    </citation>
    <scope>NUCLEOTIDE SEQUENCE [LARGE SCALE GENOMIC DNA]</scope>
    <source>
        <strain evidence="20">S238N-H82 / ATCC MYA-4686</strain>
    </source>
</reference>
<dbReference type="SUPFAM" id="SSF81324">
    <property type="entry name" value="Voltage-gated potassium channels"/>
    <property type="match status" value="4"/>
</dbReference>
<feature type="domain" description="Ion transport" evidence="18">
    <location>
        <begin position="76"/>
        <end position="467"/>
    </location>
</feature>
<evidence type="ECO:0000256" key="7">
    <source>
        <dbReference type="ARBA" id="ARBA00022837"/>
    </source>
</evidence>
<feature type="transmembrane region" description="Helical" evidence="17">
    <location>
        <begin position="930"/>
        <end position="952"/>
    </location>
</feature>
<feature type="transmembrane region" description="Helical" evidence="17">
    <location>
        <begin position="300"/>
        <end position="320"/>
    </location>
</feature>
<evidence type="ECO:0000256" key="4">
    <source>
        <dbReference type="ARBA" id="ARBA00022568"/>
    </source>
</evidence>
<keyword evidence="4" id="KW-0109">Calcium transport</keyword>
<evidence type="ECO:0000256" key="14">
    <source>
        <dbReference type="ARBA" id="ARBA00061395"/>
    </source>
</evidence>
<keyword evidence="12" id="KW-0325">Glycoprotein</keyword>
<feature type="transmembrane region" description="Helical" evidence="17">
    <location>
        <begin position="1493"/>
        <end position="1511"/>
    </location>
</feature>
<evidence type="ECO:0000256" key="5">
    <source>
        <dbReference type="ARBA" id="ARBA00022673"/>
    </source>
</evidence>
<dbReference type="KEGG" id="lbc:LACBIDRAFT_239127"/>
<evidence type="ECO:0000256" key="17">
    <source>
        <dbReference type="SAM" id="Phobius"/>
    </source>
</evidence>
<dbReference type="PANTHER" id="PTHR45628:SF7">
    <property type="entry name" value="VOLTAGE-DEPENDENT CALCIUM CHANNEL TYPE A SUBUNIT ALPHA-1"/>
    <property type="match status" value="1"/>
</dbReference>
<evidence type="ECO:0000256" key="11">
    <source>
        <dbReference type="ARBA" id="ARBA00023136"/>
    </source>
</evidence>
<dbReference type="FunCoup" id="B0DSH4">
    <property type="interactions" value="29"/>
</dbReference>
<dbReference type="GeneID" id="6082564"/>
<evidence type="ECO:0000256" key="3">
    <source>
        <dbReference type="ARBA" id="ARBA00022475"/>
    </source>
</evidence>
<evidence type="ECO:0000256" key="13">
    <source>
        <dbReference type="ARBA" id="ARBA00023303"/>
    </source>
</evidence>
<name>B0DSH4_LACBS</name>
<feature type="transmembrane region" description="Helical" evidence="17">
    <location>
        <begin position="430"/>
        <end position="456"/>
    </location>
</feature>
<keyword evidence="11 17" id="KW-0472">Membrane</keyword>
<keyword evidence="13" id="KW-0407">Ion channel</keyword>
<feature type="transmembrane region" description="Helical" evidence="17">
    <location>
        <begin position="1193"/>
        <end position="1215"/>
    </location>
</feature>
<feature type="transmembrane region" description="Helical" evidence="17">
    <location>
        <begin position="982"/>
        <end position="1002"/>
    </location>
</feature>
<keyword evidence="3" id="KW-1003">Cell membrane</keyword>
<comment type="similarity">
    <text evidence="14">Belongs to the calcium channel alpha-1 subunit (TC 1.A.1.11) family.</text>
</comment>
<feature type="transmembrane region" description="Helical" evidence="17">
    <location>
        <begin position="125"/>
        <end position="149"/>
    </location>
</feature>
<dbReference type="InterPro" id="IPR005821">
    <property type="entry name" value="Ion_trans_dom"/>
</dbReference>
<feature type="transmembrane region" description="Helical" evidence="17">
    <location>
        <begin position="572"/>
        <end position="591"/>
    </location>
</feature>